<evidence type="ECO:0000256" key="1">
    <source>
        <dbReference type="SAM" id="Phobius"/>
    </source>
</evidence>
<dbReference type="EMBL" id="DPIY01000004">
    <property type="protein sequence ID" value="HCT56280.1"/>
    <property type="molecule type" value="Genomic_DNA"/>
</dbReference>
<dbReference type="Pfam" id="PF03544">
    <property type="entry name" value="TonB_C"/>
    <property type="match status" value="1"/>
</dbReference>
<dbReference type="Proteomes" id="UP000264071">
    <property type="component" value="Unassembled WGS sequence"/>
</dbReference>
<organism evidence="3 4">
    <name type="scientific">Gemmatimonas aurantiaca</name>
    <dbReference type="NCBI Taxonomy" id="173480"/>
    <lineage>
        <taxon>Bacteria</taxon>
        <taxon>Pseudomonadati</taxon>
        <taxon>Gemmatimonadota</taxon>
        <taxon>Gemmatimonadia</taxon>
        <taxon>Gemmatimonadales</taxon>
        <taxon>Gemmatimonadaceae</taxon>
        <taxon>Gemmatimonas</taxon>
    </lineage>
</organism>
<dbReference type="AlphaFoldDB" id="A0A3D4V592"/>
<keyword evidence="1" id="KW-1133">Transmembrane helix</keyword>
<feature type="transmembrane region" description="Helical" evidence="1">
    <location>
        <begin position="21"/>
        <end position="46"/>
    </location>
</feature>
<evidence type="ECO:0000313" key="4">
    <source>
        <dbReference type="Proteomes" id="UP000264071"/>
    </source>
</evidence>
<dbReference type="GO" id="GO:0055085">
    <property type="term" value="P:transmembrane transport"/>
    <property type="evidence" value="ECO:0007669"/>
    <property type="project" value="InterPro"/>
</dbReference>
<name>A0A3D4V592_9BACT</name>
<gene>
    <name evidence="3" type="ORF">DGD08_03610</name>
</gene>
<feature type="domain" description="TonB C-terminal" evidence="2">
    <location>
        <begin position="146"/>
        <end position="223"/>
    </location>
</feature>
<evidence type="ECO:0000313" key="3">
    <source>
        <dbReference type="EMBL" id="HCT56280.1"/>
    </source>
</evidence>
<sequence length="229" mass="24671">MPKRRVRLTIFESTRRVMLWLLTPWHLTGVGYITTVVGSAVVLTAVPIETPTPGLDALARFIAPPKRNGPAPSVERLSYIGLGSHTQRTAGDFKVPEPNGTVPVAANRGGDPGVYEEPTPEVISERPLTEIEVDSAAALDPTAAGPDYPSRMLEKNIEGIVLAQFVVDSLGRADVTTFKLLEPAEPDFVLAVKEALPRMKYRPASLGGRAVSQLVQQPFGFRIRPPGSG</sequence>
<keyword evidence="1" id="KW-0472">Membrane</keyword>
<dbReference type="Gene3D" id="3.30.1150.10">
    <property type="match status" value="1"/>
</dbReference>
<keyword evidence="1" id="KW-0812">Transmembrane</keyword>
<accession>A0A3D4V592</accession>
<dbReference type="SUPFAM" id="SSF74653">
    <property type="entry name" value="TolA/TonB C-terminal domain"/>
    <property type="match status" value="1"/>
</dbReference>
<evidence type="ECO:0000259" key="2">
    <source>
        <dbReference type="Pfam" id="PF03544"/>
    </source>
</evidence>
<comment type="caution">
    <text evidence="3">The sequence shown here is derived from an EMBL/GenBank/DDBJ whole genome shotgun (WGS) entry which is preliminary data.</text>
</comment>
<proteinExistence type="predicted"/>
<dbReference type="InterPro" id="IPR037682">
    <property type="entry name" value="TonB_C"/>
</dbReference>
<protein>
    <recommendedName>
        <fullName evidence="2">TonB C-terminal domain-containing protein</fullName>
    </recommendedName>
</protein>
<reference evidence="3 4" key="1">
    <citation type="journal article" date="2018" name="Nat. Biotechnol.">
        <title>A standardized bacterial taxonomy based on genome phylogeny substantially revises the tree of life.</title>
        <authorList>
            <person name="Parks D.H."/>
            <person name="Chuvochina M."/>
            <person name="Waite D.W."/>
            <person name="Rinke C."/>
            <person name="Skarshewski A."/>
            <person name="Chaumeil P.A."/>
            <person name="Hugenholtz P."/>
        </authorList>
    </citation>
    <scope>NUCLEOTIDE SEQUENCE [LARGE SCALE GENOMIC DNA]</scope>
    <source>
        <strain evidence="3">UBA8844</strain>
    </source>
</reference>